<sequence>MPQRRPNASTKLPTTSSPRMNSESCPNSFLISNDAKDRDILRNRRNWRLEGSPIGETQQAEKSTSAAALNGSNTPEFYLKLKAPPQSSSERMKSYCQPNDSVFRQYTLMTYSSGAMPSSLYPNYNVSVPYVPPRYSTYSMQSSVGPSAGQDKPSAYQTQSFPSFFNPRTATNMPHKEKVNNWIENIPIFEIENGVWKSDCYDTNYSINWEETEFDDAVKAETISFVTNDELLYLQAKKFDSLVRKFYGSENESMNLLDNPTLTDYI</sequence>
<dbReference type="OrthoDB" id="3981267at2759"/>
<feature type="region of interest" description="Disordered" evidence="1">
    <location>
        <begin position="1"/>
        <end position="36"/>
    </location>
</feature>
<keyword evidence="3" id="KW-1185">Reference proteome</keyword>
<protein>
    <submittedName>
        <fullName evidence="2">Uncharacterized protein</fullName>
    </submittedName>
</protein>
<feature type="compositionally biased region" description="Polar residues" evidence="1">
    <location>
        <begin position="1"/>
        <end position="31"/>
    </location>
</feature>
<evidence type="ECO:0000313" key="2">
    <source>
        <dbReference type="EMBL" id="QLQ77824.1"/>
    </source>
</evidence>
<name>A0A7H9HIN5_9SACH</name>
<evidence type="ECO:0000313" key="3">
    <source>
        <dbReference type="Proteomes" id="UP000510647"/>
    </source>
</evidence>
<organism evidence="2 3">
    <name type="scientific">Torulaspora globosa</name>
    <dbReference type="NCBI Taxonomy" id="48254"/>
    <lineage>
        <taxon>Eukaryota</taxon>
        <taxon>Fungi</taxon>
        <taxon>Dikarya</taxon>
        <taxon>Ascomycota</taxon>
        <taxon>Saccharomycotina</taxon>
        <taxon>Saccharomycetes</taxon>
        <taxon>Saccharomycetales</taxon>
        <taxon>Saccharomycetaceae</taxon>
        <taxon>Torulaspora</taxon>
    </lineage>
</organism>
<dbReference type="Proteomes" id="UP000510647">
    <property type="component" value="Chromosome 1"/>
</dbReference>
<feature type="compositionally biased region" description="Polar residues" evidence="1">
    <location>
        <begin position="55"/>
        <end position="71"/>
    </location>
</feature>
<feature type="region of interest" description="Disordered" evidence="1">
    <location>
        <begin position="49"/>
        <end position="71"/>
    </location>
</feature>
<dbReference type="AlphaFoldDB" id="A0A7H9HIN5"/>
<gene>
    <name evidence="2" type="ORF">HG537_0A00710</name>
</gene>
<accession>A0A7H9HIN5</accession>
<reference evidence="2 3" key="1">
    <citation type="submission" date="2020-06" db="EMBL/GenBank/DDBJ databases">
        <title>The yeast mating-type switching endonuclease HO is a domesticated member of an unorthodox homing genetic element family.</title>
        <authorList>
            <person name="Coughlan A.Y."/>
            <person name="Lombardi L."/>
            <person name="Braun-Galleani S."/>
            <person name="Martos A.R."/>
            <person name="Galeote V."/>
            <person name="Bigey F."/>
            <person name="Dequin S."/>
            <person name="Byrne K.P."/>
            <person name="Wolfe K.H."/>
        </authorList>
    </citation>
    <scope>NUCLEOTIDE SEQUENCE [LARGE SCALE GENOMIC DNA]</scope>
    <source>
        <strain evidence="2 3">CBS2947</strain>
    </source>
</reference>
<proteinExistence type="predicted"/>
<dbReference type="EMBL" id="CP059267">
    <property type="protein sequence ID" value="QLQ77824.1"/>
    <property type="molecule type" value="Genomic_DNA"/>
</dbReference>
<evidence type="ECO:0000256" key="1">
    <source>
        <dbReference type="SAM" id="MobiDB-lite"/>
    </source>
</evidence>